<evidence type="ECO:0000313" key="3">
    <source>
        <dbReference type="Proteomes" id="UP001420932"/>
    </source>
</evidence>
<name>A0AAP0HL12_9MAGN</name>
<dbReference type="PANTHER" id="PTHR31170">
    <property type="entry name" value="BNAC04G53230D PROTEIN"/>
    <property type="match status" value="1"/>
</dbReference>
<keyword evidence="3" id="KW-1185">Reference proteome</keyword>
<dbReference type="InterPro" id="IPR004158">
    <property type="entry name" value="DUF247_pln"/>
</dbReference>
<sequence length="485" mass="55791">MDDSSHHNSQGPSVAVSDAGYDEHLVSSMTQKLTHTSVLPANSKRCIYRVPDNLKTQNESSYVPQIVSIGPFHHGSANLQAMQDQKWIYLKSLLARRPHSSSSTGEDVSSSSLIGIAFVQSLRPLEKRASECYSEKFDKLSSNTFLEMMILDGCFIIELFVRHRLIMKKSQGREVVDVDPLFSTQRLFSYLAWDMILLENQLPLFVLEHLVSFNQLHRIDNIIGQEPSSFLKELALEFFKHRLPLPKTYFDCHVQLQHLENGSHHLLDLLRNFLLISSRSSTSDHVTIDIVKEQQEQMERSFIPSAKDLSLAGIRIKKAMDDNPLNVNFKYDRPELEIPTMSIAENLLNPLLPNLVAFEQCHSNCSTQFTSYVWFLLNIIRDDDGVKFLYKQGIIKQLPGCEEDLVLFLKKICSGVTVPRNFYFSDLYDQLNMHFGRANVRWKYAMRTYYFDNPWTIITVNNAIIVLILALVQTVFTVFTYLNQH</sequence>
<dbReference type="EMBL" id="JBBNAF010000012">
    <property type="protein sequence ID" value="KAK9092503.1"/>
    <property type="molecule type" value="Genomic_DNA"/>
</dbReference>
<organism evidence="2 3">
    <name type="scientific">Stephania yunnanensis</name>
    <dbReference type="NCBI Taxonomy" id="152371"/>
    <lineage>
        <taxon>Eukaryota</taxon>
        <taxon>Viridiplantae</taxon>
        <taxon>Streptophyta</taxon>
        <taxon>Embryophyta</taxon>
        <taxon>Tracheophyta</taxon>
        <taxon>Spermatophyta</taxon>
        <taxon>Magnoliopsida</taxon>
        <taxon>Ranunculales</taxon>
        <taxon>Menispermaceae</taxon>
        <taxon>Menispermoideae</taxon>
        <taxon>Cissampelideae</taxon>
        <taxon>Stephania</taxon>
    </lineage>
</organism>
<keyword evidence="1" id="KW-0812">Transmembrane</keyword>
<feature type="transmembrane region" description="Helical" evidence="1">
    <location>
        <begin position="463"/>
        <end position="482"/>
    </location>
</feature>
<comment type="caution">
    <text evidence="2">The sequence shown here is derived from an EMBL/GenBank/DDBJ whole genome shotgun (WGS) entry which is preliminary data.</text>
</comment>
<proteinExistence type="predicted"/>
<keyword evidence="1" id="KW-1133">Transmembrane helix</keyword>
<keyword evidence="1" id="KW-0472">Membrane</keyword>
<protein>
    <submittedName>
        <fullName evidence="2">Uncharacterized protein</fullName>
    </submittedName>
</protein>
<evidence type="ECO:0000313" key="2">
    <source>
        <dbReference type="EMBL" id="KAK9092503.1"/>
    </source>
</evidence>
<accession>A0AAP0HL12</accession>
<dbReference type="Pfam" id="PF03140">
    <property type="entry name" value="DUF247"/>
    <property type="match status" value="1"/>
</dbReference>
<dbReference type="PANTHER" id="PTHR31170:SF25">
    <property type="entry name" value="BNAA09G04570D PROTEIN"/>
    <property type="match status" value="1"/>
</dbReference>
<reference evidence="2 3" key="1">
    <citation type="submission" date="2024-01" db="EMBL/GenBank/DDBJ databases">
        <title>Genome assemblies of Stephania.</title>
        <authorList>
            <person name="Yang L."/>
        </authorList>
    </citation>
    <scope>NUCLEOTIDE SEQUENCE [LARGE SCALE GENOMIC DNA]</scope>
    <source>
        <strain evidence="2">YNDBR</strain>
        <tissue evidence="2">Leaf</tissue>
    </source>
</reference>
<dbReference type="Proteomes" id="UP001420932">
    <property type="component" value="Unassembled WGS sequence"/>
</dbReference>
<evidence type="ECO:0000256" key="1">
    <source>
        <dbReference type="SAM" id="Phobius"/>
    </source>
</evidence>
<dbReference type="AlphaFoldDB" id="A0AAP0HL12"/>
<gene>
    <name evidence="2" type="ORF">Syun_027414</name>
</gene>